<reference evidence="2 3" key="1">
    <citation type="submission" date="2020-02" db="EMBL/GenBank/DDBJ databases">
        <authorList>
            <person name="Ma Q."/>
            <person name="Huang Y."/>
            <person name="Song X."/>
            <person name="Pei D."/>
        </authorList>
    </citation>
    <scope>NUCLEOTIDE SEQUENCE [LARGE SCALE GENOMIC DNA]</scope>
    <source>
        <strain evidence="2">Sxm20200214</strain>
        <tissue evidence="2">Leaf</tissue>
    </source>
</reference>
<dbReference type="PROSITE" id="PS50076">
    <property type="entry name" value="DNAJ_2"/>
    <property type="match status" value="1"/>
</dbReference>
<dbReference type="PROSITE" id="PS00636">
    <property type="entry name" value="DNAJ_1"/>
    <property type="match status" value="1"/>
</dbReference>
<dbReference type="Pfam" id="PF00226">
    <property type="entry name" value="DnaJ"/>
    <property type="match status" value="1"/>
</dbReference>
<keyword evidence="3" id="KW-1185">Reference proteome</keyword>
<dbReference type="Proteomes" id="UP000886595">
    <property type="component" value="Unassembled WGS sequence"/>
</dbReference>
<sequence>MLIGKILLNSGEEALKLSEKEITKAYRLKALVLHPDKRPDDLDAHEKFQRVKTSYEVLKDEKAKKLFDELLRIQREKKSQVDSKRRKMIV</sequence>
<dbReference type="InterPro" id="IPR018253">
    <property type="entry name" value="DnaJ_domain_CS"/>
</dbReference>
<dbReference type="InterPro" id="IPR001623">
    <property type="entry name" value="DnaJ_domain"/>
</dbReference>
<dbReference type="OrthoDB" id="10250354at2759"/>
<dbReference type="AlphaFoldDB" id="A0A8X7R838"/>
<dbReference type="CDD" id="cd06257">
    <property type="entry name" value="DnaJ"/>
    <property type="match status" value="1"/>
</dbReference>
<dbReference type="PANTHER" id="PTHR45098:SF1">
    <property type="entry name" value="DNAJ DOMAIN CONTAINING PROTEIN, EXPRESSED"/>
    <property type="match status" value="1"/>
</dbReference>
<proteinExistence type="predicted"/>
<accession>A0A8X7R838</accession>
<dbReference type="Gene3D" id="1.10.287.110">
    <property type="entry name" value="DnaJ domain"/>
    <property type="match status" value="1"/>
</dbReference>
<protein>
    <recommendedName>
        <fullName evidence="1">J domain-containing protein</fullName>
    </recommendedName>
</protein>
<dbReference type="EMBL" id="JAAMPC010000011">
    <property type="protein sequence ID" value="KAG2284269.1"/>
    <property type="molecule type" value="Genomic_DNA"/>
</dbReference>
<dbReference type="SMART" id="SM00271">
    <property type="entry name" value="DnaJ"/>
    <property type="match status" value="1"/>
</dbReference>
<comment type="caution">
    <text evidence="2">The sequence shown here is derived from an EMBL/GenBank/DDBJ whole genome shotgun (WGS) entry which is preliminary data.</text>
</comment>
<gene>
    <name evidence="2" type="ORF">Bca52824_055489</name>
</gene>
<name>A0A8X7R838_BRACI</name>
<organism evidence="2 3">
    <name type="scientific">Brassica carinata</name>
    <name type="common">Ethiopian mustard</name>
    <name type="synonym">Abyssinian cabbage</name>
    <dbReference type="NCBI Taxonomy" id="52824"/>
    <lineage>
        <taxon>Eukaryota</taxon>
        <taxon>Viridiplantae</taxon>
        <taxon>Streptophyta</taxon>
        <taxon>Embryophyta</taxon>
        <taxon>Tracheophyta</taxon>
        <taxon>Spermatophyta</taxon>
        <taxon>Magnoliopsida</taxon>
        <taxon>eudicotyledons</taxon>
        <taxon>Gunneridae</taxon>
        <taxon>Pentapetalae</taxon>
        <taxon>rosids</taxon>
        <taxon>malvids</taxon>
        <taxon>Brassicales</taxon>
        <taxon>Brassicaceae</taxon>
        <taxon>Brassiceae</taxon>
        <taxon>Brassica</taxon>
    </lineage>
</organism>
<evidence type="ECO:0000313" key="2">
    <source>
        <dbReference type="EMBL" id="KAG2284269.1"/>
    </source>
</evidence>
<evidence type="ECO:0000313" key="3">
    <source>
        <dbReference type="Proteomes" id="UP000886595"/>
    </source>
</evidence>
<dbReference type="PANTHER" id="PTHR45098">
    <property type="entry name" value="DNAJ DOMAIN CONTAINING PROTEIN, EXPRESSED"/>
    <property type="match status" value="1"/>
</dbReference>
<dbReference type="InterPro" id="IPR036869">
    <property type="entry name" value="J_dom_sf"/>
</dbReference>
<feature type="domain" description="J" evidence="1">
    <location>
        <begin position="1"/>
        <end position="71"/>
    </location>
</feature>
<dbReference type="PRINTS" id="PR00625">
    <property type="entry name" value="JDOMAIN"/>
</dbReference>
<dbReference type="SUPFAM" id="SSF46565">
    <property type="entry name" value="Chaperone J-domain"/>
    <property type="match status" value="1"/>
</dbReference>
<evidence type="ECO:0000259" key="1">
    <source>
        <dbReference type="PROSITE" id="PS50076"/>
    </source>
</evidence>